<dbReference type="Proteomes" id="UP001152320">
    <property type="component" value="Chromosome 21"/>
</dbReference>
<gene>
    <name evidence="8" type="ORF">HOLleu_38398</name>
</gene>
<dbReference type="GO" id="GO:0060261">
    <property type="term" value="P:positive regulation of transcription initiation by RNA polymerase II"/>
    <property type="evidence" value="ECO:0007669"/>
    <property type="project" value="InterPro"/>
</dbReference>
<dbReference type="OrthoDB" id="2505440at2759"/>
<dbReference type="PANTHER" id="PTHR13215">
    <property type="entry name" value="RNA POLYMERASE II TRANSCRIPTIONAL COACTIVATOR"/>
    <property type="match status" value="1"/>
</dbReference>
<dbReference type="GO" id="GO:0005634">
    <property type="term" value="C:nucleus"/>
    <property type="evidence" value="ECO:0007669"/>
    <property type="project" value="UniProtKB-SubCell"/>
</dbReference>
<protein>
    <submittedName>
        <fullName evidence="8">Activated RNA polymerase II transcriptional coactivator p15</fullName>
    </submittedName>
</protein>
<evidence type="ECO:0000313" key="9">
    <source>
        <dbReference type="Proteomes" id="UP001152320"/>
    </source>
</evidence>
<evidence type="ECO:0000256" key="2">
    <source>
        <dbReference type="ARBA" id="ARBA00009001"/>
    </source>
</evidence>
<organism evidence="8 9">
    <name type="scientific">Holothuria leucospilota</name>
    <name type="common">Black long sea cucumber</name>
    <name type="synonym">Mertensiothuria leucospilota</name>
    <dbReference type="NCBI Taxonomy" id="206669"/>
    <lineage>
        <taxon>Eukaryota</taxon>
        <taxon>Metazoa</taxon>
        <taxon>Echinodermata</taxon>
        <taxon>Eleutherozoa</taxon>
        <taxon>Echinozoa</taxon>
        <taxon>Holothuroidea</taxon>
        <taxon>Aspidochirotacea</taxon>
        <taxon>Aspidochirotida</taxon>
        <taxon>Holothuriidae</taxon>
        <taxon>Holothuria</taxon>
    </lineage>
</organism>
<sequence length="243" mass="28281">MFPFVTDLWKGEKGGAEDADEVAFSPGVTYTPKERFQLIQDARRKYNKDIVTESQQSHANEKRNNAFLARLRVNEHRILERFKSELTEEDKSFYGYFEDFIEIGEIMGELPGKVRDPSTKWRYPYEQNDKDDEVRVSIGDDRYVTLSIFNGKLYIHIREFFFNQEGRMLPTLKGIALTPQQWFQPGKIQHVMDEAIEETSNGAKRRPLLSERRSTSQLKWDLSSIDEAGCHPSNSDLNSEDTI</sequence>
<dbReference type="GO" id="GO:0003677">
    <property type="term" value="F:DNA binding"/>
    <property type="evidence" value="ECO:0007669"/>
    <property type="project" value="UniProtKB-KW"/>
</dbReference>
<comment type="caution">
    <text evidence="8">The sequence shown here is derived from an EMBL/GenBank/DDBJ whole genome shotgun (WGS) entry which is preliminary data.</text>
</comment>
<keyword evidence="5" id="KW-0804">Transcription</keyword>
<keyword evidence="6" id="KW-0539">Nucleus</keyword>
<keyword evidence="4" id="KW-0238">DNA-binding</keyword>
<dbReference type="SUPFAM" id="SSF54447">
    <property type="entry name" value="ssDNA-binding transcriptional regulator domain"/>
    <property type="match status" value="1"/>
</dbReference>
<dbReference type="GO" id="GO:0003713">
    <property type="term" value="F:transcription coactivator activity"/>
    <property type="evidence" value="ECO:0007669"/>
    <property type="project" value="InterPro"/>
</dbReference>
<dbReference type="Gene3D" id="2.30.31.10">
    <property type="entry name" value="Transcriptional Coactivator Pc4, Chain A"/>
    <property type="match status" value="1"/>
</dbReference>
<evidence type="ECO:0000313" key="8">
    <source>
        <dbReference type="EMBL" id="KAJ8021252.1"/>
    </source>
</evidence>
<proteinExistence type="inferred from homology"/>
<evidence type="ECO:0000256" key="1">
    <source>
        <dbReference type="ARBA" id="ARBA00004123"/>
    </source>
</evidence>
<dbReference type="Pfam" id="PF02229">
    <property type="entry name" value="PC4"/>
    <property type="match status" value="1"/>
</dbReference>
<evidence type="ECO:0000256" key="4">
    <source>
        <dbReference type="ARBA" id="ARBA00023125"/>
    </source>
</evidence>
<dbReference type="AlphaFoldDB" id="A0A9Q0YJ55"/>
<evidence type="ECO:0000256" key="5">
    <source>
        <dbReference type="ARBA" id="ARBA00023163"/>
    </source>
</evidence>
<evidence type="ECO:0000256" key="6">
    <source>
        <dbReference type="ARBA" id="ARBA00023242"/>
    </source>
</evidence>
<evidence type="ECO:0000256" key="3">
    <source>
        <dbReference type="ARBA" id="ARBA00023015"/>
    </source>
</evidence>
<reference evidence="8" key="1">
    <citation type="submission" date="2021-10" db="EMBL/GenBank/DDBJ databases">
        <title>Tropical sea cucumber genome reveals ecological adaptation and Cuvierian tubules defense mechanism.</title>
        <authorList>
            <person name="Chen T."/>
        </authorList>
    </citation>
    <scope>NUCLEOTIDE SEQUENCE</scope>
    <source>
        <strain evidence="8">Nanhai2018</strain>
        <tissue evidence="8">Muscle</tissue>
    </source>
</reference>
<evidence type="ECO:0000259" key="7">
    <source>
        <dbReference type="Pfam" id="PF02229"/>
    </source>
</evidence>
<keyword evidence="3" id="KW-0805">Transcription regulation</keyword>
<comment type="similarity">
    <text evidence="2">Belongs to the transcriptional coactivator PC4 family.</text>
</comment>
<dbReference type="EMBL" id="JAIZAY010000021">
    <property type="protein sequence ID" value="KAJ8021252.1"/>
    <property type="molecule type" value="Genomic_DNA"/>
</dbReference>
<feature type="domain" description="Transcriptional coactivator p15 (PC4) C-terminal" evidence="7">
    <location>
        <begin position="137"/>
        <end position="182"/>
    </location>
</feature>
<dbReference type="InterPro" id="IPR009044">
    <property type="entry name" value="ssDNA-bd_transcriptional_reg"/>
</dbReference>
<keyword evidence="9" id="KW-1185">Reference proteome</keyword>
<comment type="subcellular location">
    <subcellularLocation>
        <location evidence="1">Nucleus</location>
    </subcellularLocation>
</comment>
<dbReference type="InterPro" id="IPR045125">
    <property type="entry name" value="Sub1/Tcp4-like"/>
</dbReference>
<accession>A0A9Q0YJ55</accession>
<name>A0A9Q0YJ55_HOLLE</name>
<dbReference type="InterPro" id="IPR003173">
    <property type="entry name" value="PC4_C"/>
</dbReference>